<reference evidence="5" key="1">
    <citation type="submission" date="2020-11" db="EMBL/GenBank/DDBJ databases">
        <authorList>
            <consortium name="DOE Joint Genome Institute"/>
            <person name="Ahrendt S."/>
            <person name="Riley R."/>
            <person name="Andreopoulos W."/>
            <person name="Labutti K."/>
            <person name="Pangilinan J."/>
            <person name="Ruiz-Duenas F.J."/>
            <person name="Barrasa J.M."/>
            <person name="Sanchez-Garcia M."/>
            <person name="Camarero S."/>
            <person name="Miyauchi S."/>
            <person name="Serrano A."/>
            <person name="Linde D."/>
            <person name="Babiker R."/>
            <person name="Drula E."/>
            <person name="Ayuso-Fernandez I."/>
            <person name="Pacheco R."/>
            <person name="Padilla G."/>
            <person name="Ferreira P."/>
            <person name="Barriuso J."/>
            <person name="Kellner H."/>
            <person name="Castanera R."/>
            <person name="Alfaro M."/>
            <person name="Ramirez L."/>
            <person name="Pisabarro A.G."/>
            <person name="Kuo A."/>
            <person name="Tritt A."/>
            <person name="Lipzen A."/>
            <person name="He G."/>
            <person name="Yan M."/>
            <person name="Ng V."/>
            <person name="Cullen D."/>
            <person name="Martin F."/>
            <person name="Rosso M.-N."/>
            <person name="Henrissat B."/>
            <person name="Hibbett D."/>
            <person name="Martinez A.T."/>
            <person name="Grigoriev I.V."/>
        </authorList>
    </citation>
    <scope>NUCLEOTIDE SEQUENCE</scope>
    <source>
        <strain evidence="5">CBS 247.69</strain>
    </source>
</reference>
<evidence type="ECO:0000256" key="2">
    <source>
        <dbReference type="ARBA" id="ARBA00038160"/>
    </source>
</evidence>
<dbReference type="GO" id="GO:0005737">
    <property type="term" value="C:cytoplasm"/>
    <property type="evidence" value="ECO:0007669"/>
    <property type="project" value="TreeGrafter"/>
</dbReference>
<accession>A0A9P6CJA1</accession>
<dbReference type="GO" id="GO:0052717">
    <property type="term" value="F:tRNA-specific adenosine-34 deaminase activity"/>
    <property type="evidence" value="ECO:0007669"/>
    <property type="project" value="TreeGrafter"/>
</dbReference>
<feature type="domain" description="CMP/dCMP-type deaminase" evidence="4">
    <location>
        <begin position="342"/>
        <end position="451"/>
    </location>
</feature>
<dbReference type="InterPro" id="IPR002125">
    <property type="entry name" value="CMP_dCMP_dom"/>
</dbReference>
<dbReference type="SMART" id="SM00317">
    <property type="entry name" value="SET"/>
    <property type="match status" value="1"/>
</dbReference>
<feature type="domain" description="SET" evidence="3">
    <location>
        <begin position="5"/>
        <end position="113"/>
    </location>
</feature>
<dbReference type="PANTHER" id="PTHR11079">
    <property type="entry name" value="CYTOSINE DEAMINASE FAMILY MEMBER"/>
    <property type="match status" value="1"/>
</dbReference>
<name>A0A9P6CJA1_9AGAR</name>
<dbReference type="Pfam" id="PF00856">
    <property type="entry name" value="SET"/>
    <property type="match status" value="1"/>
</dbReference>
<dbReference type="Pfam" id="PF00383">
    <property type="entry name" value="dCMP_cyt_deam_1"/>
    <property type="match status" value="1"/>
</dbReference>
<sequence length="489" mass="54587">MLGNSPSHLNSLEGKGRGVFASHTIQRQTIVEISPVLLFSSEEYDLHGKYTILDQYTFKWTDGRLALALGLGSLFNHSETPNISYTLDPSTDSIRYVTVRDIEPDEELCIFYGHNLWFRPVESLTSIGPAAMPQEDEDEWGGLSALDEVTGPAERYTPFQDGDPDEIIPDDDLPLVRFKPPPEEETMESVMTMILVQAWVVDIFDPRQITGMLKWLKQVGLESQNLGHLKRIRKKNGGATLLLTTSLYPPTLPEDFDLPEPYKLLVPISAALTPKSLNLKSTFWPTVYAPPRKGEAEDWSRGKIHWAWEIVQQILEAADDAKSRGELPIVAHIPALHKKNNEDQAPVSFTACDTRRSTTHPLRHAVINVIRRVADQRAQANISPPQALLDGPPVALTDYEDTQNGVNYLLTSLTLFTTHEPCIMCSMALIHSRVKEVIYIYPMAKTGGCGSVACLPILKGVNHRFGIHRWKLPGDISTSRHGIDDSIDA</sequence>
<evidence type="ECO:0000256" key="1">
    <source>
        <dbReference type="ARBA" id="ARBA00022694"/>
    </source>
</evidence>
<dbReference type="Proteomes" id="UP000807353">
    <property type="component" value="Unassembled WGS sequence"/>
</dbReference>
<dbReference type="PROSITE" id="PS51747">
    <property type="entry name" value="CYT_DCMP_DEAMINASES_2"/>
    <property type="match status" value="1"/>
</dbReference>
<proteinExistence type="inferred from homology"/>
<dbReference type="AlphaFoldDB" id="A0A9P6CJA1"/>
<dbReference type="InterPro" id="IPR046341">
    <property type="entry name" value="SET_dom_sf"/>
</dbReference>
<gene>
    <name evidence="5" type="ORF">BDZ94DRAFT_1279643</name>
</gene>
<evidence type="ECO:0000259" key="4">
    <source>
        <dbReference type="PROSITE" id="PS51747"/>
    </source>
</evidence>
<dbReference type="PROSITE" id="PS50280">
    <property type="entry name" value="SET"/>
    <property type="match status" value="1"/>
</dbReference>
<dbReference type="InterPro" id="IPR001214">
    <property type="entry name" value="SET_dom"/>
</dbReference>
<organism evidence="5 6">
    <name type="scientific">Collybia nuda</name>
    <dbReference type="NCBI Taxonomy" id="64659"/>
    <lineage>
        <taxon>Eukaryota</taxon>
        <taxon>Fungi</taxon>
        <taxon>Dikarya</taxon>
        <taxon>Basidiomycota</taxon>
        <taxon>Agaricomycotina</taxon>
        <taxon>Agaricomycetes</taxon>
        <taxon>Agaricomycetidae</taxon>
        <taxon>Agaricales</taxon>
        <taxon>Tricholomatineae</taxon>
        <taxon>Clitocybaceae</taxon>
        <taxon>Collybia</taxon>
    </lineage>
</organism>
<keyword evidence="6" id="KW-1185">Reference proteome</keyword>
<dbReference type="EMBL" id="MU150232">
    <property type="protein sequence ID" value="KAF9468546.1"/>
    <property type="molecule type" value="Genomic_DNA"/>
</dbReference>
<dbReference type="SUPFAM" id="SSF82199">
    <property type="entry name" value="SET domain"/>
    <property type="match status" value="1"/>
</dbReference>
<dbReference type="OrthoDB" id="3180714at2759"/>
<dbReference type="Gene3D" id="3.40.140.10">
    <property type="entry name" value="Cytidine Deaminase, domain 2"/>
    <property type="match status" value="1"/>
</dbReference>
<protein>
    <submittedName>
        <fullName evidence="5">Cytidine deaminase-like protein</fullName>
    </submittedName>
</protein>
<evidence type="ECO:0000313" key="6">
    <source>
        <dbReference type="Proteomes" id="UP000807353"/>
    </source>
</evidence>
<dbReference type="Gene3D" id="2.170.270.10">
    <property type="entry name" value="SET domain"/>
    <property type="match status" value="1"/>
</dbReference>
<evidence type="ECO:0000259" key="3">
    <source>
        <dbReference type="PROSITE" id="PS50280"/>
    </source>
</evidence>
<dbReference type="PANTHER" id="PTHR11079:SF156">
    <property type="entry name" value="INACTIVE TRNA-SPECIFIC ADENOSINE DEAMINASE-LIKE PROTEIN 3-RELATED"/>
    <property type="match status" value="1"/>
</dbReference>
<dbReference type="SUPFAM" id="SSF53927">
    <property type="entry name" value="Cytidine deaminase-like"/>
    <property type="match status" value="1"/>
</dbReference>
<dbReference type="GO" id="GO:0008033">
    <property type="term" value="P:tRNA processing"/>
    <property type="evidence" value="ECO:0007669"/>
    <property type="project" value="UniProtKB-KW"/>
</dbReference>
<evidence type="ECO:0000313" key="5">
    <source>
        <dbReference type="EMBL" id="KAF9468546.1"/>
    </source>
</evidence>
<dbReference type="GO" id="GO:0005634">
    <property type="term" value="C:nucleus"/>
    <property type="evidence" value="ECO:0007669"/>
    <property type="project" value="TreeGrafter"/>
</dbReference>
<comment type="caution">
    <text evidence="5">The sequence shown here is derived from an EMBL/GenBank/DDBJ whole genome shotgun (WGS) entry which is preliminary data.</text>
</comment>
<dbReference type="InterPro" id="IPR016193">
    <property type="entry name" value="Cytidine_deaminase-like"/>
</dbReference>
<keyword evidence="1" id="KW-0819">tRNA processing</keyword>
<comment type="similarity">
    <text evidence="2">Belongs to the cytidine and deoxycytidylate deaminase family. ADAT3 subfamily.</text>
</comment>